<sequence length="63" mass="7214">MITLMKMVFALAGQAVPVRKPPGRVVNMEGACDRYIMRMIPENMLTRPLELDSEERYIDTASR</sequence>
<evidence type="ECO:0000313" key="1">
    <source>
        <dbReference type="EMBL" id="AQS48104.1"/>
    </source>
</evidence>
<dbReference type="EMBL" id="CP019437">
    <property type="protein sequence ID" value="AQS48104.1"/>
    <property type="molecule type" value="Genomic_DNA"/>
</dbReference>
<name>A0ABM6IGZ2_9RHOB</name>
<protein>
    <submittedName>
        <fullName evidence="1">Uncharacterized protein</fullName>
    </submittedName>
</protein>
<dbReference type="Proteomes" id="UP000185622">
    <property type="component" value="Chromosome"/>
</dbReference>
<accession>A0ABM6IGZ2</accession>
<organism evidence="1 2">
    <name type="scientific">Thioclava nitratireducens</name>
    <dbReference type="NCBI Taxonomy" id="1915078"/>
    <lineage>
        <taxon>Bacteria</taxon>
        <taxon>Pseudomonadati</taxon>
        <taxon>Pseudomonadota</taxon>
        <taxon>Alphaproteobacteria</taxon>
        <taxon>Rhodobacterales</taxon>
        <taxon>Paracoccaceae</taxon>
        <taxon>Thioclava</taxon>
    </lineage>
</organism>
<gene>
    <name evidence="1" type="ORF">BMG03_10045</name>
</gene>
<reference evidence="1 2" key="1">
    <citation type="submission" date="2017-01" db="EMBL/GenBank/DDBJ databases">
        <title>The complete genome sequence of a sulfur-oxidizing marine bacterium Thioclava sp. 25B10_4T.</title>
        <authorList>
            <person name="Liu Y."/>
            <person name="Lai Q."/>
            <person name="Shao Z."/>
        </authorList>
    </citation>
    <scope>NUCLEOTIDE SEQUENCE [LARGE SCALE GENOMIC DNA]</scope>
    <source>
        <strain evidence="1 2">25B10_4</strain>
    </source>
</reference>
<proteinExistence type="predicted"/>
<keyword evidence="2" id="KW-1185">Reference proteome</keyword>
<evidence type="ECO:0000313" key="2">
    <source>
        <dbReference type="Proteomes" id="UP000185622"/>
    </source>
</evidence>